<dbReference type="SMART" id="SM00298">
    <property type="entry name" value="CHROMO"/>
    <property type="match status" value="1"/>
</dbReference>
<feature type="compositionally biased region" description="Basic and acidic residues" evidence="1">
    <location>
        <begin position="15"/>
        <end position="24"/>
    </location>
</feature>
<dbReference type="PROSITE" id="PS50013">
    <property type="entry name" value="CHROMO_2"/>
    <property type="match status" value="1"/>
</dbReference>
<evidence type="ECO:0000259" key="3">
    <source>
        <dbReference type="PROSITE" id="PS50994"/>
    </source>
</evidence>
<dbReference type="SUPFAM" id="SSF54160">
    <property type="entry name" value="Chromo domain-like"/>
    <property type="match status" value="1"/>
</dbReference>
<dbReference type="AlphaFoldDB" id="A0A9W6WWR1"/>
<dbReference type="InterPro" id="IPR016197">
    <property type="entry name" value="Chromo-like_dom_sf"/>
</dbReference>
<feature type="domain" description="Integrase catalytic" evidence="3">
    <location>
        <begin position="372"/>
        <end position="459"/>
    </location>
</feature>
<feature type="domain" description="Chromo" evidence="2">
    <location>
        <begin position="592"/>
        <end position="654"/>
    </location>
</feature>
<proteinExistence type="predicted"/>
<dbReference type="InterPro" id="IPR001584">
    <property type="entry name" value="Integrase_cat-core"/>
</dbReference>
<dbReference type="Gene3D" id="1.10.340.70">
    <property type="match status" value="1"/>
</dbReference>
<evidence type="ECO:0000313" key="5">
    <source>
        <dbReference type="Proteomes" id="UP001165121"/>
    </source>
</evidence>
<name>A0A9W6WWR1_9STRA</name>
<dbReference type="InterPro" id="IPR012337">
    <property type="entry name" value="RNaseH-like_sf"/>
</dbReference>
<dbReference type="InterPro" id="IPR041588">
    <property type="entry name" value="Integrase_H2C2"/>
</dbReference>
<feature type="region of interest" description="Disordered" evidence="1">
    <location>
        <begin position="14"/>
        <end position="150"/>
    </location>
</feature>
<dbReference type="PROSITE" id="PS50994">
    <property type="entry name" value="INTEGRASE"/>
    <property type="match status" value="1"/>
</dbReference>
<dbReference type="InterPro" id="IPR050951">
    <property type="entry name" value="Retrovirus_Pol_polyprotein"/>
</dbReference>
<gene>
    <name evidence="4" type="ORF">Pfra01_000210900</name>
</gene>
<dbReference type="PANTHER" id="PTHR37984">
    <property type="entry name" value="PROTEIN CBG26694"/>
    <property type="match status" value="1"/>
</dbReference>
<sequence>MIIKIVKPNKLKRCKATEEAKKVSAQEGAASGSAVQDAHQVSKSGDQDTTSEGAGVSISTDPKLGLDAEGKSTSDASAQASVGGADVVDPPVGGRGLDFPQPEHEVEALDDDDVEYVEKKKVVFGPADDGTDVDGGGSERLDGRDGADTSNVWSSGRLDGRDHSGRTLLPARVRRGAPDAISGLKVQRDEDGLAAILGAGITPREHLDEVTENLIPAKGRIRAPPVLKEKFRLVQLVHVKRDFNQAADYLTSKTLALGESWVVQDEEEKEHLKVVSKIPEQIMKPPEGSAEVHPVEPSDAPDGSPSGDPGCESGPDPESAPLPFAARLRPVVPEALREDMLHYAHEDFQGGHQGITRTYERLRSEFYWPGIFMSDVFTRFRELLGSKQRATLAYPPQANGQQERSVQTVIRRIKAYIAEADQSDWDEHAERLMFALNTSFDATRLNTPFYPIDYRCVLACAEDLQKKARRVRAEEQARKWQELSERMKAGIETGDAVWQYIPKVQPGLNRKLAHLWHGSFRVEEIQDDFRAHLKVEDTGYRVNPWVHVSRLKPRAVFPRLPTTELDLEDDDDFDAALLPEDSWEPDNSNDEYEVEKTLDLLWVKRTRTAKRTREYLVKWKGYDDPDWTPVSQLSCGALLYASNQRAKARRRFQAIQAGDDHPRL</sequence>
<dbReference type="Proteomes" id="UP001165121">
    <property type="component" value="Unassembled WGS sequence"/>
</dbReference>
<feature type="region of interest" description="Disordered" evidence="1">
    <location>
        <begin position="278"/>
        <end position="323"/>
    </location>
</feature>
<dbReference type="PANTHER" id="PTHR37984:SF5">
    <property type="entry name" value="PROTEIN NYNRIN-LIKE"/>
    <property type="match status" value="1"/>
</dbReference>
<dbReference type="SUPFAM" id="SSF53098">
    <property type="entry name" value="Ribonuclease H-like"/>
    <property type="match status" value="1"/>
</dbReference>
<dbReference type="Gene3D" id="2.40.50.40">
    <property type="match status" value="1"/>
</dbReference>
<dbReference type="Gene3D" id="3.30.420.10">
    <property type="entry name" value="Ribonuclease H-like superfamily/Ribonuclease H"/>
    <property type="match status" value="1"/>
</dbReference>
<comment type="caution">
    <text evidence="4">The sequence shown here is derived from an EMBL/GenBank/DDBJ whole genome shotgun (WGS) entry which is preliminary data.</text>
</comment>
<protein>
    <submittedName>
        <fullName evidence="4">Unnamed protein product</fullName>
    </submittedName>
</protein>
<accession>A0A9W6WWR1</accession>
<dbReference type="EMBL" id="BSXT01000169">
    <property type="protein sequence ID" value="GMF19646.1"/>
    <property type="molecule type" value="Genomic_DNA"/>
</dbReference>
<evidence type="ECO:0000256" key="1">
    <source>
        <dbReference type="SAM" id="MobiDB-lite"/>
    </source>
</evidence>
<feature type="compositionally biased region" description="Basic and acidic residues" evidence="1">
    <location>
        <begin position="137"/>
        <end position="147"/>
    </location>
</feature>
<evidence type="ECO:0000259" key="2">
    <source>
        <dbReference type="PROSITE" id="PS50013"/>
    </source>
</evidence>
<dbReference type="GO" id="GO:0003676">
    <property type="term" value="F:nucleic acid binding"/>
    <property type="evidence" value="ECO:0007669"/>
    <property type="project" value="InterPro"/>
</dbReference>
<dbReference type="InterPro" id="IPR036397">
    <property type="entry name" value="RNaseH_sf"/>
</dbReference>
<feature type="compositionally biased region" description="Polar residues" evidence="1">
    <location>
        <begin position="39"/>
        <end position="60"/>
    </location>
</feature>
<keyword evidence="5" id="KW-1185">Reference proteome</keyword>
<dbReference type="Pfam" id="PF17921">
    <property type="entry name" value="Integrase_H2C2"/>
    <property type="match status" value="1"/>
</dbReference>
<reference evidence="4" key="1">
    <citation type="submission" date="2023-04" db="EMBL/GenBank/DDBJ databases">
        <title>Phytophthora fragariaefolia NBRC 109709.</title>
        <authorList>
            <person name="Ichikawa N."/>
            <person name="Sato H."/>
            <person name="Tonouchi N."/>
        </authorList>
    </citation>
    <scope>NUCLEOTIDE SEQUENCE</scope>
    <source>
        <strain evidence="4">NBRC 109709</strain>
    </source>
</reference>
<evidence type="ECO:0000313" key="4">
    <source>
        <dbReference type="EMBL" id="GMF19646.1"/>
    </source>
</evidence>
<dbReference type="InterPro" id="IPR000953">
    <property type="entry name" value="Chromo/chromo_shadow_dom"/>
</dbReference>
<organism evidence="4 5">
    <name type="scientific">Phytophthora fragariaefolia</name>
    <dbReference type="NCBI Taxonomy" id="1490495"/>
    <lineage>
        <taxon>Eukaryota</taxon>
        <taxon>Sar</taxon>
        <taxon>Stramenopiles</taxon>
        <taxon>Oomycota</taxon>
        <taxon>Peronosporomycetes</taxon>
        <taxon>Peronosporales</taxon>
        <taxon>Peronosporaceae</taxon>
        <taxon>Phytophthora</taxon>
    </lineage>
</organism>
<feature type="compositionally biased region" description="Low complexity" evidence="1">
    <location>
        <begin position="82"/>
        <end position="92"/>
    </location>
</feature>
<dbReference type="GO" id="GO:0015074">
    <property type="term" value="P:DNA integration"/>
    <property type="evidence" value="ECO:0007669"/>
    <property type="project" value="InterPro"/>
</dbReference>